<evidence type="ECO:0000256" key="3">
    <source>
        <dbReference type="ARBA" id="ARBA00022989"/>
    </source>
</evidence>
<keyword evidence="2 5" id="KW-0812">Transmembrane</keyword>
<sequence length="397" mass="45390">MNDQQTFQCNDQVQISHETMSSSRCLTNRQMLLSSNSFERTVFGSICPIFIVLGSLGNAINLTVLLSPVMRNRSWMLSYLAITDIFFLLFMLPHSLANYEAFALDMTFRSIYVRYKVHLLALSNWASAAAIWLVLVICVERLIGIRYPLLAKKYSTIGDKRCQLTSITCIVFLTGLLTCYTHFSYVTKSRLFCNGTQLHALDVAVDAPIWPRNRTNPSPIWLRNYVVWSKRIHEFLVVFIPTTAIIFANIMLFITLKRRSKFIASFDGKRSSTDTNGRHSHSRTEHKIAITICAIVTCFTVTQAPSGIVSTTIGLIQYGGPRWKHNLLVITNGMVVVGKSLNFALFCLSSETFRNRLIMLIKERFIDEKERSGLHIIRKRYYTNNNNCKEFQPILSH</sequence>
<comment type="subcellular location">
    <subcellularLocation>
        <location evidence="1">Membrane</location>
    </subcellularLocation>
</comment>
<dbReference type="CDD" id="cd14978">
    <property type="entry name" value="7tmA_FMRFamide_R-like"/>
    <property type="match status" value="1"/>
</dbReference>
<organism evidence="7 8">
    <name type="scientific">Gnathostoma spinigerum</name>
    <dbReference type="NCBI Taxonomy" id="75299"/>
    <lineage>
        <taxon>Eukaryota</taxon>
        <taxon>Metazoa</taxon>
        <taxon>Ecdysozoa</taxon>
        <taxon>Nematoda</taxon>
        <taxon>Chromadorea</taxon>
        <taxon>Rhabditida</taxon>
        <taxon>Spirurina</taxon>
        <taxon>Gnathostomatomorpha</taxon>
        <taxon>Gnathostomatoidea</taxon>
        <taxon>Gnathostomatidae</taxon>
        <taxon>Gnathostoma</taxon>
    </lineage>
</organism>
<dbReference type="PANTHER" id="PTHR46895">
    <property type="entry name" value="PROTEIN CBG20548-RELATED"/>
    <property type="match status" value="1"/>
</dbReference>
<proteinExistence type="predicted"/>
<name>A0ABD6E7U8_9BILA</name>
<reference evidence="7 8" key="1">
    <citation type="submission" date="2024-08" db="EMBL/GenBank/DDBJ databases">
        <title>Gnathostoma spinigerum genome.</title>
        <authorList>
            <person name="Gonzalez-Bertolin B."/>
            <person name="Monzon S."/>
            <person name="Zaballos A."/>
            <person name="Jimenez P."/>
            <person name="Dekumyoy P."/>
            <person name="Varona S."/>
            <person name="Cuesta I."/>
            <person name="Sumanam S."/>
            <person name="Adisakwattana P."/>
            <person name="Gasser R.B."/>
            <person name="Hernandez-Gonzalez A."/>
            <person name="Young N.D."/>
            <person name="Perteguer M.J."/>
        </authorList>
    </citation>
    <scope>NUCLEOTIDE SEQUENCE [LARGE SCALE GENOMIC DNA]</scope>
    <source>
        <strain evidence="7">AL3</strain>
        <tissue evidence="7">Liver</tissue>
    </source>
</reference>
<dbReference type="GO" id="GO:0016020">
    <property type="term" value="C:membrane"/>
    <property type="evidence" value="ECO:0007669"/>
    <property type="project" value="UniProtKB-SubCell"/>
</dbReference>
<evidence type="ECO:0000313" key="7">
    <source>
        <dbReference type="EMBL" id="MFH4975760.1"/>
    </source>
</evidence>
<evidence type="ECO:0000256" key="1">
    <source>
        <dbReference type="ARBA" id="ARBA00004370"/>
    </source>
</evidence>
<accession>A0ABD6E7U8</accession>
<feature type="transmembrane region" description="Helical" evidence="5">
    <location>
        <begin position="328"/>
        <end position="348"/>
    </location>
</feature>
<dbReference type="PANTHER" id="PTHR46895:SF3">
    <property type="entry name" value="G-PROTEIN COUPLED RECEPTOR F59B2.13-RELATED"/>
    <property type="match status" value="1"/>
</dbReference>
<dbReference type="PRINTS" id="PR00237">
    <property type="entry name" value="GPCRRHODOPSN"/>
</dbReference>
<comment type="caution">
    <text evidence="7">The sequence shown here is derived from an EMBL/GenBank/DDBJ whole genome shotgun (WGS) entry which is preliminary data.</text>
</comment>
<dbReference type="AlphaFoldDB" id="A0ABD6E7U8"/>
<evidence type="ECO:0000256" key="5">
    <source>
        <dbReference type="SAM" id="Phobius"/>
    </source>
</evidence>
<keyword evidence="8" id="KW-1185">Reference proteome</keyword>
<gene>
    <name evidence="7" type="ORF">AB6A40_002469</name>
</gene>
<dbReference type="SUPFAM" id="SSF81321">
    <property type="entry name" value="Family A G protein-coupled receptor-like"/>
    <property type="match status" value="1"/>
</dbReference>
<keyword evidence="4 5" id="KW-0472">Membrane</keyword>
<feature type="domain" description="G-protein coupled receptors family 1 profile" evidence="6">
    <location>
        <begin position="44"/>
        <end position="346"/>
    </location>
</feature>
<dbReference type="EMBL" id="JBGFUD010001105">
    <property type="protein sequence ID" value="MFH4975760.1"/>
    <property type="molecule type" value="Genomic_DNA"/>
</dbReference>
<dbReference type="Gene3D" id="1.20.1070.10">
    <property type="entry name" value="Rhodopsin 7-helix transmembrane proteins"/>
    <property type="match status" value="1"/>
</dbReference>
<evidence type="ECO:0000313" key="8">
    <source>
        <dbReference type="Proteomes" id="UP001608902"/>
    </source>
</evidence>
<feature type="transmembrane region" description="Helical" evidence="5">
    <location>
        <begin position="164"/>
        <end position="183"/>
    </location>
</feature>
<feature type="transmembrane region" description="Helical" evidence="5">
    <location>
        <begin position="42"/>
        <end position="65"/>
    </location>
</feature>
<feature type="transmembrane region" description="Helical" evidence="5">
    <location>
        <begin position="77"/>
        <end position="97"/>
    </location>
</feature>
<keyword evidence="3 5" id="KW-1133">Transmembrane helix</keyword>
<feature type="transmembrane region" description="Helical" evidence="5">
    <location>
        <begin position="117"/>
        <end position="143"/>
    </location>
</feature>
<dbReference type="InterPro" id="IPR000276">
    <property type="entry name" value="GPCR_Rhodpsn"/>
</dbReference>
<evidence type="ECO:0000259" key="6">
    <source>
        <dbReference type="PROSITE" id="PS50262"/>
    </source>
</evidence>
<evidence type="ECO:0000256" key="2">
    <source>
        <dbReference type="ARBA" id="ARBA00022692"/>
    </source>
</evidence>
<dbReference type="PROSITE" id="PS50262">
    <property type="entry name" value="G_PROTEIN_RECEP_F1_2"/>
    <property type="match status" value="1"/>
</dbReference>
<dbReference type="InterPro" id="IPR017452">
    <property type="entry name" value="GPCR_Rhodpsn_7TM"/>
</dbReference>
<feature type="transmembrane region" description="Helical" evidence="5">
    <location>
        <begin position="235"/>
        <end position="256"/>
    </location>
</feature>
<evidence type="ECO:0000256" key="4">
    <source>
        <dbReference type="ARBA" id="ARBA00023136"/>
    </source>
</evidence>
<feature type="transmembrane region" description="Helical" evidence="5">
    <location>
        <begin position="288"/>
        <end position="316"/>
    </location>
</feature>
<protein>
    <recommendedName>
        <fullName evidence="6">G-protein coupled receptors family 1 profile domain-containing protein</fullName>
    </recommendedName>
</protein>
<dbReference type="Proteomes" id="UP001608902">
    <property type="component" value="Unassembled WGS sequence"/>
</dbReference>